<protein>
    <submittedName>
        <fullName evidence="1">Uncharacterized protein</fullName>
    </submittedName>
</protein>
<gene>
    <name evidence="1" type="ORF">METZ01_LOCUS28831</name>
</gene>
<sequence>MIPTTRTKMPTDTIRIWSICPTDPEDTELNAAEELSD</sequence>
<reference evidence="1" key="1">
    <citation type="submission" date="2018-05" db="EMBL/GenBank/DDBJ databases">
        <authorList>
            <person name="Lanie J.A."/>
            <person name="Ng W.-L."/>
            <person name="Kazmierczak K.M."/>
            <person name="Andrzejewski T.M."/>
            <person name="Davidsen T.M."/>
            <person name="Wayne K.J."/>
            <person name="Tettelin H."/>
            <person name="Glass J.I."/>
            <person name="Rusch D."/>
            <person name="Podicherti R."/>
            <person name="Tsui H.-C.T."/>
            <person name="Winkler M.E."/>
        </authorList>
    </citation>
    <scope>NUCLEOTIDE SEQUENCE</scope>
</reference>
<evidence type="ECO:0000313" key="1">
    <source>
        <dbReference type="EMBL" id="SUZ75977.1"/>
    </source>
</evidence>
<proteinExistence type="predicted"/>
<name>A0A381QD28_9ZZZZ</name>
<dbReference type="AlphaFoldDB" id="A0A381QD28"/>
<accession>A0A381QD28</accession>
<organism evidence="1">
    <name type="scientific">marine metagenome</name>
    <dbReference type="NCBI Taxonomy" id="408172"/>
    <lineage>
        <taxon>unclassified sequences</taxon>
        <taxon>metagenomes</taxon>
        <taxon>ecological metagenomes</taxon>
    </lineage>
</organism>
<dbReference type="EMBL" id="UINC01001261">
    <property type="protein sequence ID" value="SUZ75977.1"/>
    <property type="molecule type" value="Genomic_DNA"/>
</dbReference>